<dbReference type="PANTHER" id="PTHR38340:SF1">
    <property type="entry name" value="S-LAYER PROTEIN"/>
    <property type="match status" value="1"/>
</dbReference>
<dbReference type="PRINTS" id="PR00313">
    <property type="entry name" value="CABNDNGRPT"/>
</dbReference>
<dbReference type="InterPro" id="IPR011049">
    <property type="entry name" value="Serralysin-like_metalloprot_C"/>
</dbReference>
<comment type="subcellular location">
    <subcellularLocation>
        <location evidence="1">Secreted</location>
    </subcellularLocation>
</comment>
<gene>
    <name evidence="3" type="ORF">C5F44_17515</name>
</gene>
<evidence type="ECO:0000256" key="1">
    <source>
        <dbReference type="ARBA" id="ARBA00004613"/>
    </source>
</evidence>
<evidence type="ECO:0000313" key="3">
    <source>
        <dbReference type="EMBL" id="PTE12609.1"/>
    </source>
</evidence>
<dbReference type="PANTHER" id="PTHR38340">
    <property type="entry name" value="S-LAYER PROTEIN"/>
    <property type="match status" value="1"/>
</dbReference>
<name>A0A2T4J3Y1_FUSBL</name>
<keyword evidence="2" id="KW-0964">Secreted</keyword>
<evidence type="ECO:0000256" key="2">
    <source>
        <dbReference type="ARBA" id="ARBA00022525"/>
    </source>
</evidence>
<evidence type="ECO:0000313" key="4">
    <source>
        <dbReference type="Proteomes" id="UP000241362"/>
    </source>
</evidence>
<accession>A0A2T4J3Y1</accession>
<evidence type="ECO:0008006" key="5">
    <source>
        <dbReference type="Google" id="ProtNLM"/>
    </source>
</evidence>
<organism evidence="3 4">
    <name type="scientific">Fuscovulum blasticum DSM 2131</name>
    <dbReference type="NCBI Taxonomy" id="1188250"/>
    <lineage>
        <taxon>Bacteria</taxon>
        <taxon>Pseudomonadati</taxon>
        <taxon>Pseudomonadota</taxon>
        <taxon>Alphaproteobacteria</taxon>
        <taxon>Rhodobacterales</taxon>
        <taxon>Paracoccaceae</taxon>
        <taxon>Pseudogemmobacter</taxon>
    </lineage>
</organism>
<dbReference type="SUPFAM" id="SSF51120">
    <property type="entry name" value="beta-Roll"/>
    <property type="match status" value="1"/>
</dbReference>
<dbReference type="SUPFAM" id="SSF63829">
    <property type="entry name" value="Calcium-dependent phosphotriesterase"/>
    <property type="match status" value="1"/>
</dbReference>
<dbReference type="InterPro" id="IPR018511">
    <property type="entry name" value="Hemolysin-typ_Ca-bd_CS"/>
</dbReference>
<dbReference type="InterPro" id="IPR001343">
    <property type="entry name" value="Hemolysn_Ca-bd"/>
</dbReference>
<dbReference type="AlphaFoldDB" id="A0A2T4J3Y1"/>
<proteinExistence type="predicted"/>
<protein>
    <recommendedName>
        <fullName evidence="5">Calcium-binding protein</fullName>
    </recommendedName>
</protein>
<comment type="caution">
    <text evidence="3">The sequence shown here is derived from an EMBL/GenBank/DDBJ whole genome shotgun (WGS) entry which is preliminary data.</text>
</comment>
<dbReference type="GO" id="GO:0005576">
    <property type="term" value="C:extracellular region"/>
    <property type="evidence" value="ECO:0007669"/>
    <property type="project" value="UniProtKB-SubCell"/>
</dbReference>
<keyword evidence="4" id="KW-1185">Reference proteome</keyword>
<sequence length="398" mass="40394">MPCFWCDFGAFMTVFPGTPNNDLLSGGASDDQFNGGAGNDSIYGNAGNDRALLGTGNDLAYGGADNDTINAEAGNDLVYGDAGNDAIHGWDGVDTIDGGLGNDTLVGGENADVITGGGGDDAIYGGDAATNFSFGITTIYAMDDDGDLFRLDPVTGGGGLQKVLIGTASTVMGDIGQAPDGTIYGIQLGGSTTNLYTINPNTGASTLVRSIPAGGVPGSTGGGNALSFDSDGRAYFGTPNSSSMYRLTTDNVGTASVETWWTNPAGGASAGDVIFFQGQAYVSWRAADGTNQLFRMTIDGNNAVTGAQLIGTLPASSFGLSADALGNLYVSADGPNGPGLYAFSPPTTPFAGGTGAGAGHLRAGQQRVFGRFVVRRHLAHGINLVRGIARHERPAVRR</sequence>
<dbReference type="Gene3D" id="2.150.10.10">
    <property type="entry name" value="Serralysin-like metalloprotease, C-terminal"/>
    <property type="match status" value="2"/>
</dbReference>
<dbReference type="Pfam" id="PF00353">
    <property type="entry name" value="HemolysinCabind"/>
    <property type="match status" value="3"/>
</dbReference>
<dbReference type="GO" id="GO:0005509">
    <property type="term" value="F:calcium ion binding"/>
    <property type="evidence" value="ECO:0007669"/>
    <property type="project" value="InterPro"/>
</dbReference>
<dbReference type="Proteomes" id="UP000241362">
    <property type="component" value="Unassembled WGS sequence"/>
</dbReference>
<dbReference type="EMBL" id="PZKE01000044">
    <property type="protein sequence ID" value="PTE12609.1"/>
    <property type="molecule type" value="Genomic_DNA"/>
</dbReference>
<dbReference type="InterPro" id="IPR050557">
    <property type="entry name" value="RTX_toxin/Mannuronan_C5-epim"/>
</dbReference>
<reference evidence="3 4" key="1">
    <citation type="submission" date="2018-03" db="EMBL/GenBank/DDBJ databases">
        <title>Rhodobacter blasticus.</title>
        <authorList>
            <person name="Meyer T.E."/>
            <person name="Miller S."/>
            <person name="Lodha T."/>
            <person name="Gandham S."/>
            <person name="Chintalapati S."/>
            <person name="Chintalapati V.R."/>
        </authorList>
    </citation>
    <scope>NUCLEOTIDE SEQUENCE [LARGE SCALE GENOMIC DNA]</scope>
    <source>
        <strain evidence="3 4">DSM 2131</strain>
    </source>
</reference>
<dbReference type="PROSITE" id="PS00330">
    <property type="entry name" value="HEMOLYSIN_CALCIUM"/>
    <property type="match status" value="2"/>
</dbReference>